<dbReference type="InterPro" id="IPR011084">
    <property type="entry name" value="DRMBL"/>
</dbReference>
<dbReference type="AlphaFoldDB" id="A0AAQ4EYP8"/>
<evidence type="ECO:0000256" key="12">
    <source>
        <dbReference type="ARBA" id="ARBA00042677"/>
    </source>
</evidence>
<evidence type="ECO:0000256" key="3">
    <source>
        <dbReference type="ARBA" id="ARBA00022722"/>
    </source>
</evidence>
<gene>
    <name evidence="14" type="ORF">V5799_018636</name>
</gene>
<evidence type="ECO:0000256" key="4">
    <source>
        <dbReference type="ARBA" id="ARBA00022759"/>
    </source>
</evidence>
<sequence length="345" mass="37441">MQGLSGKAFRNLLRSRHDLKLYASEVSCRLLLNEPKYAWLRRHLSALPLSSPRTLLVPCAAEDGASGYDLVVTAIAADHCAGSAMFLFEGRRGNVLYTGDFRFDVGHAPTLAPLHCGGSVKPIRAAYVDTTLCHPDAAYVPTRADSEAALVAFFEPRFRAGGRLRLALPGAQLGYETLLQSLSLAFGVKVHVTKSQLSRYAGVADVLHALTTEARQTPIHADCCCDLGENCVTVKPSAMWFAHRVAPSLLMERVGDDLYRLCYATHASLAEVRDLVRYLKPQTVRANVRVPGLDVSALVGAPSDEDPVWSSKDEAGQVESSAGSLLRSALRPLPYQVSKLLDDLL</sequence>
<dbReference type="GO" id="GO:0003684">
    <property type="term" value="F:damaged DNA binding"/>
    <property type="evidence" value="ECO:0007669"/>
    <property type="project" value="TreeGrafter"/>
</dbReference>
<keyword evidence="8" id="KW-0233">DNA recombination</keyword>
<evidence type="ECO:0000256" key="5">
    <source>
        <dbReference type="ARBA" id="ARBA00022763"/>
    </source>
</evidence>
<dbReference type="GO" id="GO:0006303">
    <property type="term" value="P:double-strand break repair via nonhomologous end joining"/>
    <property type="evidence" value="ECO:0007669"/>
    <property type="project" value="TreeGrafter"/>
</dbReference>
<evidence type="ECO:0000256" key="9">
    <source>
        <dbReference type="ARBA" id="ARBA00023204"/>
    </source>
</evidence>
<dbReference type="SUPFAM" id="SSF56281">
    <property type="entry name" value="Metallo-hydrolase/oxidoreductase"/>
    <property type="match status" value="1"/>
</dbReference>
<keyword evidence="10" id="KW-0539">Nucleus</keyword>
<evidence type="ECO:0000313" key="15">
    <source>
        <dbReference type="Proteomes" id="UP001321473"/>
    </source>
</evidence>
<evidence type="ECO:0000256" key="7">
    <source>
        <dbReference type="ARBA" id="ARBA00022839"/>
    </source>
</evidence>
<comment type="caution">
    <text evidence="14">The sequence shown here is derived from an EMBL/GenBank/DDBJ whole genome shotgun (WGS) entry which is preliminary data.</text>
</comment>
<evidence type="ECO:0000256" key="8">
    <source>
        <dbReference type="ARBA" id="ARBA00023172"/>
    </source>
</evidence>
<dbReference type="PANTHER" id="PTHR23240:SF8">
    <property type="entry name" value="PROTEIN ARTEMIS"/>
    <property type="match status" value="1"/>
</dbReference>
<dbReference type="GO" id="GO:0036297">
    <property type="term" value="P:interstrand cross-link repair"/>
    <property type="evidence" value="ECO:0007669"/>
    <property type="project" value="TreeGrafter"/>
</dbReference>
<evidence type="ECO:0000259" key="13">
    <source>
        <dbReference type="Pfam" id="PF07522"/>
    </source>
</evidence>
<proteinExistence type="inferred from homology"/>
<evidence type="ECO:0000313" key="14">
    <source>
        <dbReference type="EMBL" id="KAK8780024.1"/>
    </source>
</evidence>
<keyword evidence="3" id="KW-0540">Nuclease</keyword>
<keyword evidence="4" id="KW-0255">Endonuclease</keyword>
<dbReference type="GO" id="GO:0006310">
    <property type="term" value="P:DNA recombination"/>
    <property type="evidence" value="ECO:0007669"/>
    <property type="project" value="UniProtKB-KW"/>
</dbReference>
<dbReference type="GO" id="GO:0000723">
    <property type="term" value="P:telomere maintenance"/>
    <property type="evidence" value="ECO:0007669"/>
    <property type="project" value="TreeGrafter"/>
</dbReference>
<keyword evidence="5" id="KW-0227">DNA damage</keyword>
<keyword evidence="6" id="KW-0378">Hydrolase</keyword>
<dbReference type="GO" id="GO:0004519">
    <property type="term" value="F:endonuclease activity"/>
    <property type="evidence" value="ECO:0007669"/>
    <property type="project" value="UniProtKB-KW"/>
</dbReference>
<keyword evidence="15" id="KW-1185">Reference proteome</keyword>
<keyword evidence="7" id="KW-0269">Exonuclease</keyword>
<dbReference type="Proteomes" id="UP001321473">
    <property type="component" value="Unassembled WGS sequence"/>
</dbReference>
<dbReference type="PANTHER" id="PTHR23240">
    <property type="entry name" value="DNA CROSS-LINK REPAIR PROTEIN PSO2/SNM1-RELATED"/>
    <property type="match status" value="1"/>
</dbReference>
<accession>A0AAQ4EYP8</accession>
<dbReference type="EMBL" id="JARKHS020009255">
    <property type="protein sequence ID" value="KAK8780024.1"/>
    <property type="molecule type" value="Genomic_DNA"/>
</dbReference>
<feature type="domain" description="DNA repair metallo-beta-lactamase" evidence="13">
    <location>
        <begin position="220"/>
        <end position="290"/>
    </location>
</feature>
<evidence type="ECO:0000256" key="1">
    <source>
        <dbReference type="ARBA" id="ARBA00004123"/>
    </source>
</evidence>
<evidence type="ECO:0000256" key="2">
    <source>
        <dbReference type="ARBA" id="ARBA00010304"/>
    </source>
</evidence>
<dbReference type="Gene3D" id="3.40.50.12650">
    <property type="match status" value="1"/>
</dbReference>
<reference evidence="14 15" key="1">
    <citation type="journal article" date="2023" name="Arcadia Sci">
        <title>De novo assembly of a long-read Amblyomma americanum tick genome.</title>
        <authorList>
            <person name="Chou S."/>
            <person name="Poskanzer K.E."/>
            <person name="Rollins M."/>
            <person name="Thuy-Boun P.S."/>
        </authorList>
    </citation>
    <scope>NUCLEOTIDE SEQUENCE [LARGE SCALE GENOMIC DNA]</scope>
    <source>
        <strain evidence="14">F_SG_1</strain>
        <tissue evidence="14">Salivary glands</tissue>
    </source>
</reference>
<dbReference type="GO" id="GO:0035312">
    <property type="term" value="F:5'-3' DNA exonuclease activity"/>
    <property type="evidence" value="ECO:0007669"/>
    <property type="project" value="TreeGrafter"/>
</dbReference>
<evidence type="ECO:0000256" key="6">
    <source>
        <dbReference type="ARBA" id="ARBA00022801"/>
    </source>
</evidence>
<protein>
    <recommendedName>
        <fullName evidence="11">Protein artemis</fullName>
    </recommendedName>
    <alternativeName>
        <fullName evidence="12">DNA cross-link repair 1C protein</fullName>
    </alternativeName>
</protein>
<keyword evidence="9" id="KW-0234">DNA repair</keyword>
<evidence type="ECO:0000256" key="11">
    <source>
        <dbReference type="ARBA" id="ARBA00039759"/>
    </source>
</evidence>
<evidence type="ECO:0000256" key="10">
    <source>
        <dbReference type="ARBA" id="ARBA00023242"/>
    </source>
</evidence>
<comment type="similarity">
    <text evidence="2">Belongs to the DNA repair metallo-beta-lactamase (DRMBL) family.</text>
</comment>
<dbReference type="InterPro" id="IPR036866">
    <property type="entry name" value="RibonucZ/Hydroxyglut_hydro"/>
</dbReference>
<dbReference type="GO" id="GO:0005634">
    <property type="term" value="C:nucleus"/>
    <property type="evidence" value="ECO:0007669"/>
    <property type="project" value="UniProtKB-SubCell"/>
</dbReference>
<dbReference type="Pfam" id="PF07522">
    <property type="entry name" value="DRMBL"/>
    <property type="match status" value="1"/>
</dbReference>
<name>A0AAQ4EYP8_AMBAM</name>
<organism evidence="14 15">
    <name type="scientific">Amblyomma americanum</name>
    <name type="common">Lone star tick</name>
    <dbReference type="NCBI Taxonomy" id="6943"/>
    <lineage>
        <taxon>Eukaryota</taxon>
        <taxon>Metazoa</taxon>
        <taxon>Ecdysozoa</taxon>
        <taxon>Arthropoda</taxon>
        <taxon>Chelicerata</taxon>
        <taxon>Arachnida</taxon>
        <taxon>Acari</taxon>
        <taxon>Parasitiformes</taxon>
        <taxon>Ixodida</taxon>
        <taxon>Ixodoidea</taxon>
        <taxon>Ixodidae</taxon>
        <taxon>Amblyomminae</taxon>
        <taxon>Amblyomma</taxon>
    </lineage>
</organism>
<comment type="subcellular location">
    <subcellularLocation>
        <location evidence="1">Nucleus</location>
    </subcellularLocation>
</comment>
<dbReference type="Gene3D" id="3.60.15.10">
    <property type="entry name" value="Ribonuclease Z/Hydroxyacylglutathione hydrolase-like"/>
    <property type="match status" value="1"/>
</dbReference>